<accession>D6PB20</accession>
<evidence type="ECO:0008006" key="4">
    <source>
        <dbReference type="Google" id="ProtNLM"/>
    </source>
</evidence>
<dbReference type="SUPFAM" id="SSF53927">
    <property type="entry name" value="Cytidine deaminase-like"/>
    <property type="match status" value="1"/>
</dbReference>
<evidence type="ECO:0000313" key="3">
    <source>
        <dbReference type="EMBL" id="ADD92936.1"/>
    </source>
</evidence>
<dbReference type="GO" id="GO:0016783">
    <property type="term" value="F:sulfurtransferase activity"/>
    <property type="evidence" value="ECO:0007669"/>
    <property type="project" value="InterPro"/>
</dbReference>
<dbReference type="EMBL" id="GU942958">
    <property type="protein sequence ID" value="ADD92936.1"/>
    <property type="molecule type" value="Genomic_DNA"/>
</dbReference>
<dbReference type="InterPro" id="IPR003786">
    <property type="entry name" value="FdhD"/>
</dbReference>
<dbReference type="PANTHER" id="PTHR30592">
    <property type="entry name" value="FORMATE DEHYDROGENASE"/>
    <property type="match status" value="1"/>
</dbReference>
<evidence type="ECO:0000256" key="2">
    <source>
        <dbReference type="ARBA" id="ARBA00023150"/>
    </source>
</evidence>
<protein>
    <recommendedName>
        <fullName evidence="4">Sulfurtransferase FdhD</fullName>
    </recommendedName>
</protein>
<organism evidence="3">
    <name type="scientific">uncultured archaeon MedDCM-OCT-S04-C14</name>
    <dbReference type="NCBI Taxonomy" id="743084"/>
    <lineage>
        <taxon>Archaea</taxon>
        <taxon>environmental samples</taxon>
    </lineage>
</organism>
<keyword evidence="1" id="KW-0963">Cytoplasm</keyword>
<sequence length="135" mass="14517">MDLKTVVQALYEMRSHQQDFSQTGGVHAAGLLVADGTPLRVREDIGRHNAVDKVYGLWSRTGDETPLALLLSGRCGWDIVAKAASMNTPIIASFGAASSLAVDAARWANITLVSFVRDGKAVVIGPVDGRFERKH</sequence>
<dbReference type="Pfam" id="PF02634">
    <property type="entry name" value="FdhD-NarQ"/>
    <property type="match status" value="1"/>
</dbReference>
<evidence type="ECO:0000256" key="1">
    <source>
        <dbReference type="ARBA" id="ARBA00022490"/>
    </source>
</evidence>
<dbReference type="PANTHER" id="PTHR30592:SF1">
    <property type="entry name" value="SULFUR CARRIER PROTEIN FDHD"/>
    <property type="match status" value="1"/>
</dbReference>
<dbReference type="GO" id="GO:0006777">
    <property type="term" value="P:Mo-molybdopterin cofactor biosynthetic process"/>
    <property type="evidence" value="ECO:0007669"/>
    <property type="project" value="UniProtKB-KW"/>
</dbReference>
<dbReference type="AlphaFoldDB" id="D6PB20"/>
<proteinExistence type="predicted"/>
<dbReference type="InterPro" id="IPR016193">
    <property type="entry name" value="Cytidine_deaminase-like"/>
</dbReference>
<reference evidence="3" key="1">
    <citation type="journal article" date="2010" name="ISME J.">
        <title>Metagenome of the Mediterranean deep chlorophyll maximum studied by direct and fosmid library 454 pyrosequencing.</title>
        <authorList>
            <person name="Ghai R."/>
            <person name="Martin-Cuadrado A.B."/>
            <person name="Molto A.G."/>
            <person name="Heredia I.G."/>
            <person name="Cabrera R."/>
            <person name="Martin J."/>
            <person name="Verdu M."/>
            <person name="Deschamps P."/>
            <person name="Moreira D."/>
            <person name="Lopez-Garcia P."/>
            <person name="Mira A."/>
            <person name="Rodriguez-Valera F."/>
        </authorList>
    </citation>
    <scope>NUCLEOTIDE SEQUENCE</scope>
</reference>
<keyword evidence="2" id="KW-0501">Molybdenum cofactor biosynthesis</keyword>
<dbReference type="Gene3D" id="3.40.140.10">
    <property type="entry name" value="Cytidine Deaminase, domain 2"/>
    <property type="match status" value="1"/>
</dbReference>
<name>D6PB20_9ARCH</name>